<dbReference type="Pfam" id="PF07736">
    <property type="entry name" value="CM_1"/>
    <property type="match status" value="1"/>
</dbReference>
<evidence type="ECO:0000313" key="4">
    <source>
        <dbReference type="EMBL" id="ANU28099.1"/>
    </source>
</evidence>
<sequence>MIRGIRGAITVSADHADEIQEETQRLVLEMAKENNIEPEDVASVIISTTTDISSAFPAKAVRTIKEWNYVPVMCTHEMDVPGSMPLCIRVMMHVNTGVGQKEIHHVYLNEAKKLRPDLSAKSQVSSK</sequence>
<keyword evidence="2 3" id="KW-0028">Amino-acid biosynthesis</keyword>
<dbReference type="CDD" id="cd02185">
    <property type="entry name" value="AroH"/>
    <property type="match status" value="1"/>
</dbReference>
<dbReference type="SUPFAM" id="SSF55298">
    <property type="entry name" value="YjgF-like"/>
    <property type="match status" value="1"/>
</dbReference>
<dbReference type="GO" id="GO:0046417">
    <property type="term" value="P:chorismate metabolic process"/>
    <property type="evidence" value="ECO:0007669"/>
    <property type="project" value="TreeGrafter"/>
</dbReference>
<dbReference type="AlphaFoldDB" id="A0A1B1S4M7"/>
<dbReference type="GO" id="GO:0004106">
    <property type="term" value="F:chorismate mutase activity"/>
    <property type="evidence" value="ECO:0007669"/>
    <property type="project" value="UniProtKB-UniRule"/>
</dbReference>
<evidence type="ECO:0000313" key="5">
    <source>
        <dbReference type="Proteomes" id="UP000053354"/>
    </source>
</evidence>
<accession>A0A1B1S4M7</accession>
<reference evidence="4" key="1">
    <citation type="submission" date="2016-10" db="EMBL/GenBank/DDBJ databases">
        <authorList>
            <person name="See-Too W.S."/>
        </authorList>
    </citation>
    <scope>NUCLEOTIDE SEQUENCE</scope>
    <source>
        <strain evidence="4">L10.15</strain>
    </source>
</reference>
<protein>
    <recommendedName>
        <fullName evidence="1 3">chorismate mutase</fullName>
        <ecNumber evidence="1 3">5.4.99.5</ecNumber>
    </recommendedName>
</protein>
<feature type="binding site" evidence="2">
    <location>
        <position position="89"/>
    </location>
    <ligand>
        <name>prephenate</name>
        <dbReference type="ChEBI" id="CHEBI:29934"/>
    </ligand>
</feature>
<dbReference type="NCBIfam" id="TIGR01796">
    <property type="entry name" value="CM_mono_aroH"/>
    <property type="match status" value="1"/>
</dbReference>
<dbReference type="PROSITE" id="PS51167">
    <property type="entry name" value="CHORISMATE_MUT_1"/>
    <property type="match status" value="1"/>
</dbReference>
<dbReference type="RefSeq" id="WP_065524475.1">
    <property type="nucleotide sequence ID" value="NZ_CP016540.2"/>
</dbReference>
<evidence type="ECO:0000256" key="2">
    <source>
        <dbReference type="PIRSR" id="PIRSR005965-1"/>
    </source>
</evidence>
<dbReference type="GO" id="GO:0008652">
    <property type="term" value="P:amino acid biosynthetic process"/>
    <property type="evidence" value="ECO:0007669"/>
    <property type="project" value="UniProtKB-UniRule"/>
</dbReference>
<evidence type="ECO:0000256" key="3">
    <source>
        <dbReference type="PROSITE-ProRule" id="PRU00514"/>
    </source>
</evidence>
<name>A0A1B1S4M7_9BACL</name>
<gene>
    <name evidence="4" type="ORF">I858_013985</name>
</gene>
<dbReference type="UniPathway" id="UPA00120">
    <property type="reaction ID" value="UER00203"/>
</dbReference>
<feature type="binding site" evidence="2">
    <location>
        <position position="6"/>
    </location>
    <ligand>
        <name>prephenate</name>
        <dbReference type="ChEBI" id="CHEBI:29934"/>
    </ligand>
</feature>
<dbReference type="PIRSF" id="PIRSF005965">
    <property type="entry name" value="Chor_mut_AroH"/>
    <property type="match status" value="1"/>
</dbReference>
<keyword evidence="2 3" id="KW-0057">Aromatic amino acid biosynthesis</keyword>
<keyword evidence="3" id="KW-0413">Isomerase</keyword>
<dbReference type="InterPro" id="IPR035959">
    <property type="entry name" value="RutC-like_sf"/>
</dbReference>
<dbReference type="EC" id="5.4.99.5" evidence="1 3"/>
<keyword evidence="5" id="KW-1185">Reference proteome</keyword>
<feature type="binding site" evidence="2">
    <location>
        <position position="107"/>
    </location>
    <ligand>
        <name>prephenate</name>
        <dbReference type="ChEBI" id="CHEBI:29934"/>
    </ligand>
</feature>
<dbReference type="STRING" id="1302659.I858_013985"/>
<dbReference type="InterPro" id="IPR008243">
    <property type="entry name" value="Chorismate_mutase_AroH"/>
</dbReference>
<dbReference type="Gene3D" id="3.30.1330.40">
    <property type="entry name" value="RutC-like"/>
    <property type="match status" value="1"/>
</dbReference>
<dbReference type="PANTHER" id="PTHR21164:SF0">
    <property type="entry name" value="CHORISMATE MUTASE AROH"/>
    <property type="match status" value="1"/>
</dbReference>
<dbReference type="OrthoDB" id="9802232at2"/>
<proteinExistence type="predicted"/>
<dbReference type="Proteomes" id="UP000053354">
    <property type="component" value="Chromosome"/>
</dbReference>
<evidence type="ECO:0000256" key="1">
    <source>
        <dbReference type="NCBIfam" id="TIGR01796"/>
    </source>
</evidence>
<dbReference type="EMBL" id="CP016540">
    <property type="protein sequence ID" value="ANU28099.1"/>
    <property type="molecule type" value="Genomic_DNA"/>
</dbReference>
<dbReference type="PANTHER" id="PTHR21164">
    <property type="entry name" value="CHORISMATE MUTASE"/>
    <property type="match status" value="1"/>
</dbReference>
<organism evidence="4 5">
    <name type="scientific">Planococcus versutus</name>
    <dbReference type="NCBI Taxonomy" id="1302659"/>
    <lineage>
        <taxon>Bacteria</taxon>
        <taxon>Bacillati</taxon>
        <taxon>Bacillota</taxon>
        <taxon>Bacilli</taxon>
        <taxon>Bacillales</taxon>
        <taxon>Caryophanaceae</taxon>
        <taxon>Planococcus</taxon>
    </lineage>
</organism>
<dbReference type="KEGG" id="pll:I858_013985"/>
<dbReference type="GO" id="GO:0009073">
    <property type="term" value="P:aromatic amino acid family biosynthetic process"/>
    <property type="evidence" value="ECO:0007669"/>
    <property type="project" value="UniProtKB-UniRule"/>
</dbReference>
<comment type="catalytic activity">
    <reaction evidence="3">
        <text>chorismate = prephenate</text>
        <dbReference type="Rhea" id="RHEA:13897"/>
        <dbReference type="ChEBI" id="CHEBI:29748"/>
        <dbReference type="ChEBI" id="CHEBI:29934"/>
        <dbReference type="EC" id="5.4.99.5"/>
    </reaction>
</comment>